<sequence>MDAIEAAKKPFLLTRSLSYHHTFHRRARDSSIPFWKTLADDNPNVSNSNLGVVIYTTSLRSIRRTHADCCAVRAIFRGLRVAVDERDVSIHAAFRHELQTMVGSKSRPVGLPQVFVRGKHIGGAEEVRQLHEAGEMGRLVEGVLGQDPAFVCGGCGGVRFVPCGNCRGSRKVFVEEEGRMRRCEDCNENGLVRCASCFSFSFN</sequence>
<keyword evidence="3" id="KW-1185">Reference proteome</keyword>
<dbReference type="Pfam" id="PF23733">
    <property type="entry name" value="GRXCR1-2_C"/>
    <property type="match status" value="1"/>
</dbReference>
<dbReference type="OrthoDB" id="423313at2759"/>
<evidence type="ECO:0000259" key="1">
    <source>
        <dbReference type="Pfam" id="PF00462"/>
    </source>
</evidence>
<dbReference type="EMBL" id="KZ502527">
    <property type="protein sequence ID" value="PKU77179.1"/>
    <property type="molecule type" value="Genomic_DNA"/>
</dbReference>
<dbReference type="PANTHER" id="PTHR45669:SF60">
    <property type="entry name" value="GLUTAREDOXIN FAMILY PROTEIN, EXPRESSED"/>
    <property type="match status" value="1"/>
</dbReference>
<feature type="domain" description="Glutaredoxin" evidence="1">
    <location>
        <begin position="52"/>
        <end position="121"/>
    </location>
</feature>
<dbReference type="InterPro" id="IPR036249">
    <property type="entry name" value="Thioredoxin-like_sf"/>
</dbReference>
<dbReference type="Gene3D" id="3.40.30.10">
    <property type="entry name" value="Glutaredoxin"/>
    <property type="match status" value="1"/>
</dbReference>
<name>A0A2I0WND7_9ASPA</name>
<dbReference type="Proteomes" id="UP000233837">
    <property type="component" value="Unassembled WGS sequence"/>
</dbReference>
<organism evidence="2 3">
    <name type="scientific">Dendrobium catenatum</name>
    <dbReference type="NCBI Taxonomy" id="906689"/>
    <lineage>
        <taxon>Eukaryota</taxon>
        <taxon>Viridiplantae</taxon>
        <taxon>Streptophyta</taxon>
        <taxon>Embryophyta</taxon>
        <taxon>Tracheophyta</taxon>
        <taxon>Spermatophyta</taxon>
        <taxon>Magnoliopsida</taxon>
        <taxon>Liliopsida</taxon>
        <taxon>Asparagales</taxon>
        <taxon>Orchidaceae</taxon>
        <taxon>Epidendroideae</taxon>
        <taxon>Malaxideae</taxon>
        <taxon>Dendrobiinae</taxon>
        <taxon>Dendrobium</taxon>
    </lineage>
</organism>
<dbReference type="PROSITE" id="PS51354">
    <property type="entry name" value="GLUTAREDOXIN_2"/>
    <property type="match status" value="1"/>
</dbReference>
<dbReference type="Pfam" id="PF00462">
    <property type="entry name" value="Glutaredoxin"/>
    <property type="match status" value="1"/>
</dbReference>
<dbReference type="SUPFAM" id="SSF52833">
    <property type="entry name" value="Thioredoxin-like"/>
    <property type="match status" value="1"/>
</dbReference>
<evidence type="ECO:0000313" key="3">
    <source>
        <dbReference type="Proteomes" id="UP000233837"/>
    </source>
</evidence>
<dbReference type="PANTHER" id="PTHR45669">
    <property type="entry name" value="GLUTAREDOXIN DOMAIN-CONTAINING CYSTEINE-RICH PROTEIN CG12206-RELATED"/>
    <property type="match status" value="1"/>
</dbReference>
<dbReference type="CDD" id="cd03031">
    <property type="entry name" value="GRX_GRX_like"/>
    <property type="match status" value="1"/>
</dbReference>
<reference evidence="2 3" key="2">
    <citation type="journal article" date="2017" name="Nature">
        <title>The Apostasia genome and the evolution of orchids.</title>
        <authorList>
            <person name="Zhang G.Q."/>
            <person name="Liu K.W."/>
            <person name="Li Z."/>
            <person name="Lohaus R."/>
            <person name="Hsiao Y.Y."/>
            <person name="Niu S.C."/>
            <person name="Wang J.Y."/>
            <person name="Lin Y.C."/>
            <person name="Xu Q."/>
            <person name="Chen L.J."/>
            <person name="Yoshida K."/>
            <person name="Fujiwara S."/>
            <person name="Wang Z.W."/>
            <person name="Zhang Y.Q."/>
            <person name="Mitsuda N."/>
            <person name="Wang M."/>
            <person name="Liu G.H."/>
            <person name="Pecoraro L."/>
            <person name="Huang H.X."/>
            <person name="Xiao X.J."/>
            <person name="Lin M."/>
            <person name="Wu X.Y."/>
            <person name="Wu W.L."/>
            <person name="Chen Y.Y."/>
            <person name="Chang S.B."/>
            <person name="Sakamoto S."/>
            <person name="Ohme-Takagi M."/>
            <person name="Yagi M."/>
            <person name="Zeng S.J."/>
            <person name="Shen C.Y."/>
            <person name="Yeh C.M."/>
            <person name="Luo Y.B."/>
            <person name="Tsai W.C."/>
            <person name="Van de Peer Y."/>
            <person name="Liu Z.J."/>
        </authorList>
    </citation>
    <scope>NUCLEOTIDE SEQUENCE [LARGE SCALE GENOMIC DNA]</scope>
    <source>
        <tissue evidence="2">The whole plant</tissue>
    </source>
</reference>
<reference evidence="2 3" key="1">
    <citation type="journal article" date="2016" name="Sci. Rep.">
        <title>The Dendrobium catenatum Lindl. genome sequence provides insights into polysaccharide synthase, floral development and adaptive evolution.</title>
        <authorList>
            <person name="Zhang G.Q."/>
            <person name="Xu Q."/>
            <person name="Bian C."/>
            <person name="Tsai W.C."/>
            <person name="Yeh C.M."/>
            <person name="Liu K.W."/>
            <person name="Yoshida K."/>
            <person name="Zhang L.S."/>
            <person name="Chang S.B."/>
            <person name="Chen F."/>
            <person name="Shi Y."/>
            <person name="Su Y.Y."/>
            <person name="Zhang Y.Q."/>
            <person name="Chen L.J."/>
            <person name="Yin Y."/>
            <person name="Lin M."/>
            <person name="Huang H."/>
            <person name="Deng H."/>
            <person name="Wang Z.W."/>
            <person name="Zhu S.L."/>
            <person name="Zhao X."/>
            <person name="Deng C."/>
            <person name="Niu S.C."/>
            <person name="Huang J."/>
            <person name="Wang M."/>
            <person name="Liu G.H."/>
            <person name="Yang H.J."/>
            <person name="Xiao X.J."/>
            <person name="Hsiao Y.Y."/>
            <person name="Wu W.L."/>
            <person name="Chen Y.Y."/>
            <person name="Mitsuda N."/>
            <person name="Ohme-Takagi M."/>
            <person name="Luo Y.B."/>
            <person name="Van de Peer Y."/>
            <person name="Liu Z.J."/>
        </authorList>
    </citation>
    <scope>NUCLEOTIDE SEQUENCE [LARGE SCALE GENOMIC DNA]</scope>
    <source>
        <tissue evidence="2">The whole plant</tissue>
    </source>
</reference>
<gene>
    <name evidence="2" type="ORF">MA16_Dca013214</name>
</gene>
<protein>
    <recommendedName>
        <fullName evidence="1">Glutaredoxin domain-containing protein</fullName>
    </recommendedName>
</protein>
<dbReference type="InterPro" id="IPR002109">
    <property type="entry name" value="Glutaredoxin"/>
</dbReference>
<evidence type="ECO:0000313" key="2">
    <source>
        <dbReference type="EMBL" id="PKU77179.1"/>
    </source>
</evidence>
<proteinExistence type="predicted"/>
<accession>A0A2I0WND7</accession>
<dbReference type="AlphaFoldDB" id="A0A2I0WND7"/>